<proteinExistence type="predicted"/>
<protein>
    <recommendedName>
        <fullName evidence="1">Methyltransferase domain-containing protein</fullName>
    </recommendedName>
</protein>
<dbReference type="AlphaFoldDB" id="A0A820GVM4"/>
<keyword evidence="3" id="KW-1185">Reference proteome</keyword>
<accession>A0A820GVM4</accession>
<organism evidence="2 3">
    <name type="scientific">Rotaria magnacalcarata</name>
    <dbReference type="NCBI Taxonomy" id="392030"/>
    <lineage>
        <taxon>Eukaryota</taxon>
        <taxon>Metazoa</taxon>
        <taxon>Spiralia</taxon>
        <taxon>Gnathifera</taxon>
        <taxon>Rotifera</taxon>
        <taxon>Eurotatoria</taxon>
        <taxon>Bdelloidea</taxon>
        <taxon>Philodinida</taxon>
        <taxon>Philodinidae</taxon>
        <taxon>Rotaria</taxon>
    </lineage>
</organism>
<dbReference type="InterPro" id="IPR025714">
    <property type="entry name" value="Methyltranfer_dom"/>
</dbReference>
<sequence length="72" mass="8354">MPHCEIHTFDQNRHVCPNNICVFHQITFGNGTHPNNSKSWTTILEELGHTQRKIDVLKIDIEGGEYSFFPFL</sequence>
<dbReference type="EMBL" id="CAJOBG010011191">
    <property type="protein sequence ID" value="CAF4283283.1"/>
    <property type="molecule type" value="Genomic_DNA"/>
</dbReference>
<name>A0A820GVM4_9BILA</name>
<evidence type="ECO:0000259" key="1">
    <source>
        <dbReference type="Pfam" id="PF13383"/>
    </source>
</evidence>
<evidence type="ECO:0000313" key="3">
    <source>
        <dbReference type="Proteomes" id="UP000663866"/>
    </source>
</evidence>
<reference evidence="2" key="1">
    <citation type="submission" date="2021-02" db="EMBL/GenBank/DDBJ databases">
        <authorList>
            <person name="Nowell W R."/>
        </authorList>
    </citation>
    <scope>NUCLEOTIDE SEQUENCE</scope>
</reference>
<gene>
    <name evidence="2" type="ORF">OVN521_LOCUS30652</name>
</gene>
<dbReference type="Proteomes" id="UP000663866">
    <property type="component" value="Unassembled WGS sequence"/>
</dbReference>
<dbReference type="Pfam" id="PF13383">
    <property type="entry name" value="Methyltransf_22"/>
    <property type="match status" value="1"/>
</dbReference>
<feature type="non-terminal residue" evidence="2">
    <location>
        <position position="72"/>
    </location>
</feature>
<feature type="domain" description="Methyltransferase" evidence="1">
    <location>
        <begin position="3"/>
        <end position="67"/>
    </location>
</feature>
<comment type="caution">
    <text evidence="2">The sequence shown here is derived from an EMBL/GenBank/DDBJ whole genome shotgun (WGS) entry which is preliminary data.</text>
</comment>
<evidence type="ECO:0000313" key="2">
    <source>
        <dbReference type="EMBL" id="CAF4283283.1"/>
    </source>
</evidence>